<gene>
    <name evidence="1" type="ORF">OEZ85_003607</name>
</gene>
<dbReference type="Proteomes" id="UP001244341">
    <property type="component" value="Chromosome 10b"/>
</dbReference>
<name>A0ABY8UE76_TETOB</name>
<accession>A0ABY8UE76</accession>
<evidence type="ECO:0000313" key="2">
    <source>
        <dbReference type="Proteomes" id="UP001244341"/>
    </source>
</evidence>
<dbReference type="PANTHER" id="PTHR37766">
    <property type="entry name" value="OS01G0897100 PROTEIN"/>
    <property type="match status" value="1"/>
</dbReference>
<sequence>MDQQLTVQQIKDALAAAQTAVGRTLLDDPNNRGEAKAWLTSTIAEQQQQHTPPSLRITCFDPCSLPGINFRSPATTAAWFGQFSLAGIQHFKHGARALANYALTNRSEVWQLLVWAGKHDQAPVAVAARPHYFAELDVDRTLLALARHCPGFWASEELGRCCSTGEWLQLEPELVVQQGVAAFGAGASGAGAAPPAA</sequence>
<dbReference type="PANTHER" id="PTHR37766:SF1">
    <property type="entry name" value="OS01G0897100 PROTEIN"/>
    <property type="match status" value="1"/>
</dbReference>
<protein>
    <submittedName>
        <fullName evidence="1">Uncharacterized protein</fullName>
    </submittedName>
</protein>
<evidence type="ECO:0000313" key="1">
    <source>
        <dbReference type="EMBL" id="WIA18938.1"/>
    </source>
</evidence>
<reference evidence="1 2" key="1">
    <citation type="submission" date="2023-05" db="EMBL/GenBank/DDBJ databases">
        <title>A 100% complete, gapless, phased diploid assembly of the Scenedesmus obliquus UTEX 3031 genome.</title>
        <authorList>
            <person name="Biondi T.C."/>
            <person name="Hanschen E.R."/>
            <person name="Kwon T."/>
            <person name="Eng W."/>
            <person name="Kruse C.P.S."/>
            <person name="Koehler S.I."/>
            <person name="Kunde Y."/>
            <person name="Gleasner C.D."/>
            <person name="You Mak K.T."/>
            <person name="Polle J."/>
            <person name="Hovde B.T."/>
            <person name="Starkenburg S.R."/>
        </authorList>
    </citation>
    <scope>NUCLEOTIDE SEQUENCE [LARGE SCALE GENOMIC DNA]</scope>
    <source>
        <strain evidence="1 2">DOE0152z</strain>
    </source>
</reference>
<dbReference type="EMBL" id="CP126217">
    <property type="protein sequence ID" value="WIA18938.1"/>
    <property type="molecule type" value="Genomic_DNA"/>
</dbReference>
<proteinExistence type="predicted"/>
<organism evidence="1 2">
    <name type="scientific">Tetradesmus obliquus</name>
    <name type="common">Green alga</name>
    <name type="synonym">Acutodesmus obliquus</name>
    <dbReference type="NCBI Taxonomy" id="3088"/>
    <lineage>
        <taxon>Eukaryota</taxon>
        <taxon>Viridiplantae</taxon>
        <taxon>Chlorophyta</taxon>
        <taxon>core chlorophytes</taxon>
        <taxon>Chlorophyceae</taxon>
        <taxon>CS clade</taxon>
        <taxon>Sphaeropleales</taxon>
        <taxon>Scenedesmaceae</taxon>
        <taxon>Tetradesmus</taxon>
    </lineage>
</organism>
<keyword evidence="2" id="KW-1185">Reference proteome</keyword>